<dbReference type="Proteomes" id="UP000653076">
    <property type="component" value="Unassembled WGS sequence"/>
</dbReference>
<proteinExistence type="predicted"/>
<evidence type="ECO:0000313" key="4">
    <source>
        <dbReference type="Proteomes" id="UP000653076"/>
    </source>
</evidence>
<comment type="caution">
    <text evidence="3">The sequence shown here is derived from an EMBL/GenBank/DDBJ whole genome shotgun (WGS) entry which is preliminary data.</text>
</comment>
<reference evidence="3 4" key="1">
    <citation type="submission" date="2021-01" db="EMBL/GenBank/DDBJ databases">
        <title>Whole genome shotgun sequence of Verrucosispora qiuiae NBRC 106684.</title>
        <authorList>
            <person name="Komaki H."/>
            <person name="Tamura T."/>
        </authorList>
    </citation>
    <scope>NUCLEOTIDE SEQUENCE [LARGE SCALE GENOMIC DNA]</scope>
    <source>
        <strain evidence="3 4">NBRC 106684</strain>
    </source>
</reference>
<keyword evidence="4" id="KW-1185">Reference proteome</keyword>
<accession>A0ABQ4JA12</accession>
<evidence type="ECO:0000256" key="2">
    <source>
        <dbReference type="SAM" id="MobiDB-lite"/>
    </source>
</evidence>
<protein>
    <recommendedName>
        <fullName evidence="5">Nucleotide exchange factor GrpE</fullName>
    </recommendedName>
</protein>
<organism evidence="3 4">
    <name type="scientific">Micromonospora qiuiae</name>
    <dbReference type="NCBI Taxonomy" id="502268"/>
    <lineage>
        <taxon>Bacteria</taxon>
        <taxon>Bacillati</taxon>
        <taxon>Actinomycetota</taxon>
        <taxon>Actinomycetes</taxon>
        <taxon>Micromonosporales</taxon>
        <taxon>Micromonosporaceae</taxon>
        <taxon>Micromonospora</taxon>
    </lineage>
</organism>
<feature type="region of interest" description="Disordered" evidence="2">
    <location>
        <begin position="186"/>
        <end position="229"/>
    </location>
</feature>
<evidence type="ECO:0000313" key="3">
    <source>
        <dbReference type="EMBL" id="GIJ27000.1"/>
    </source>
</evidence>
<evidence type="ECO:0000256" key="1">
    <source>
        <dbReference type="ARBA" id="ARBA00023186"/>
    </source>
</evidence>
<gene>
    <name evidence="3" type="ORF">Vqi01_21620</name>
</gene>
<dbReference type="RefSeq" id="WP_204034593.1">
    <property type="nucleotide sequence ID" value="NZ_BOPC01000027.1"/>
</dbReference>
<keyword evidence="1" id="KW-0143">Chaperone</keyword>
<evidence type="ECO:0008006" key="5">
    <source>
        <dbReference type="Google" id="ProtNLM"/>
    </source>
</evidence>
<name>A0ABQ4JA12_9ACTN</name>
<feature type="region of interest" description="Disordered" evidence="2">
    <location>
        <begin position="1"/>
        <end position="28"/>
    </location>
</feature>
<dbReference type="EMBL" id="BOPC01000027">
    <property type="protein sequence ID" value="GIJ27000.1"/>
    <property type="molecule type" value="Genomic_DNA"/>
</dbReference>
<sequence>MTTPPHGSAEDPMSDIRADDAPPGEPGVTLERLLGEIRKLQTSFDAKIRYDESRERSIQSMSDEIAAYRENRAQLQLRPLLMDLITLYDDLTRVGGASDCAPGTAKILGEFRDAVEQTLARYGVEPFTTAGEAVDRSRQRVISVLAGDEPSHDRKIAQRLRPGFQWHDQVLRPEWVNVYRYTAPSSSAEPKPLSPAELAEPSALPTTPVEPSVPSAPSAVPEADEGALH</sequence>
<dbReference type="Gene3D" id="2.30.22.10">
    <property type="entry name" value="Head domain of nucleotide exchange factor GrpE"/>
    <property type="match status" value="1"/>
</dbReference>
<dbReference type="InterPro" id="IPR000740">
    <property type="entry name" value="GrpE"/>
</dbReference>
<dbReference type="InterPro" id="IPR009012">
    <property type="entry name" value="GrpE_head"/>
</dbReference>
<dbReference type="SUPFAM" id="SSF51064">
    <property type="entry name" value="Head domain of nucleotide exchange factor GrpE"/>
    <property type="match status" value="1"/>
</dbReference>
<dbReference type="Pfam" id="PF01025">
    <property type="entry name" value="GrpE"/>
    <property type="match status" value="1"/>
</dbReference>
<feature type="compositionally biased region" description="Low complexity" evidence="2">
    <location>
        <begin position="205"/>
        <end position="221"/>
    </location>
</feature>